<comment type="caution">
    <text evidence="1">The sequence shown here is derived from an EMBL/GenBank/DDBJ whole genome shotgun (WGS) entry which is preliminary data.</text>
</comment>
<evidence type="ECO:0000313" key="1">
    <source>
        <dbReference type="EMBL" id="EQD53974.1"/>
    </source>
</evidence>
<feature type="non-terminal residue" evidence="1">
    <location>
        <position position="1"/>
    </location>
</feature>
<dbReference type="AlphaFoldDB" id="T1BL02"/>
<gene>
    <name evidence="1" type="ORF">B1B_09912</name>
</gene>
<reference evidence="1" key="1">
    <citation type="submission" date="2013-08" db="EMBL/GenBank/DDBJ databases">
        <authorList>
            <person name="Mendez C."/>
            <person name="Richter M."/>
            <person name="Ferrer M."/>
            <person name="Sanchez J."/>
        </authorList>
    </citation>
    <scope>NUCLEOTIDE SEQUENCE</scope>
</reference>
<organism evidence="1">
    <name type="scientific">mine drainage metagenome</name>
    <dbReference type="NCBI Taxonomy" id="410659"/>
    <lineage>
        <taxon>unclassified sequences</taxon>
        <taxon>metagenomes</taxon>
        <taxon>ecological metagenomes</taxon>
    </lineage>
</organism>
<name>T1BL02_9ZZZZ</name>
<reference evidence="1" key="2">
    <citation type="journal article" date="2014" name="ISME J.">
        <title>Microbial stratification in low pH oxic and suboxic macroscopic growths along an acid mine drainage.</title>
        <authorList>
            <person name="Mendez-Garcia C."/>
            <person name="Mesa V."/>
            <person name="Sprenger R.R."/>
            <person name="Richter M."/>
            <person name="Diez M.S."/>
            <person name="Solano J."/>
            <person name="Bargiela R."/>
            <person name="Golyshina O.V."/>
            <person name="Manteca A."/>
            <person name="Ramos J.L."/>
            <person name="Gallego J.R."/>
            <person name="Llorente I."/>
            <person name="Martins Dos Santos V.A."/>
            <person name="Jensen O.N."/>
            <person name="Pelaez A.I."/>
            <person name="Sanchez J."/>
            <person name="Ferrer M."/>
        </authorList>
    </citation>
    <scope>NUCLEOTIDE SEQUENCE</scope>
</reference>
<dbReference type="EMBL" id="AUZY01006560">
    <property type="protein sequence ID" value="EQD53974.1"/>
    <property type="molecule type" value="Genomic_DNA"/>
</dbReference>
<protein>
    <submittedName>
        <fullName evidence="1">Transposase</fullName>
    </submittedName>
</protein>
<sequence>QIDATSRHVRRDATALEDAEALREQIGQVAVPFGICTEPKNVTADGRSCPFRHRCMGCTYFRTDPSYQPELRAYLAKLVEDHERLAAAVPQLAEWARNDAAPSEEEIEALRSLIRSNDEVLASLDSSERERVEFAISTLRRARASLTTTFPVELRGLVRPTRPTLFPGIERSVQEEASGG</sequence>
<accession>T1BL02</accession>
<proteinExistence type="predicted"/>